<dbReference type="Gene3D" id="3.20.20.30">
    <property type="entry name" value="Luciferase-like domain"/>
    <property type="match status" value="1"/>
</dbReference>
<proteinExistence type="predicted"/>
<protein>
    <submittedName>
        <fullName evidence="1">Uncharacterized protein</fullName>
    </submittedName>
</protein>
<accession>A0ABW8AH35</accession>
<dbReference type="EMBL" id="JBITLV010000001">
    <property type="protein sequence ID" value="MFI7585664.1"/>
    <property type="molecule type" value="Genomic_DNA"/>
</dbReference>
<evidence type="ECO:0000313" key="2">
    <source>
        <dbReference type="Proteomes" id="UP001612915"/>
    </source>
</evidence>
<keyword evidence="2" id="KW-1185">Reference proteome</keyword>
<name>A0ABW8AH35_9ACTN</name>
<sequence>MTPLRLAVALDGCPEADLPALVEAAERARLDFVTLPASATDLGLRAKVGLLITRADDVRRLELEPAPGAGGPGTEVRACVVGDDPAEAVAEADIAFTVVATPEQTPPAVSALRELRAGSPRPTEKLLVFADLRLGLGTDLHLGTADDGLPLLSGPAAGLASRLQGWQRTGLDGFRVRADGLDELEVLTRAVIPALLENDAFRRGYESKTLRGVLGLPPARVEATA</sequence>
<comment type="caution">
    <text evidence="1">The sequence shown here is derived from an EMBL/GenBank/DDBJ whole genome shotgun (WGS) entry which is preliminary data.</text>
</comment>
<dbReference type="Proteomes" id="UP001612915">
    <property type="component" value="Unassembled WGS sequence"/>
</dbReference>
<dbReference type="InterPro" id="IPR036661">
    <property type="entry name" value="Luciferase-like_sf"/>
</dbReference>
<reference evidence="1 2" key="1">
    <citation type="submission" date="2024-10" db="EMBL/GenBank/DDBJ databases">
        <title>The Natural Products Discovery Center: Release of the First 8490 Sequenced Strains for Exploring Actinobacteria Biosynthetic Diversity.</title>
        <authorList>
            <person name="Kalkreuter E."/>
            <person name="Kautsar S.A."/>
            <person name="Yang D."/>
            <person name="Bader C.D."/>
            <person name="Teijaro C.N."/>
            <person name="Fluegel L."/>
            <person name="Davis C.M."/>
            <person name="Simpson J.R."/>
            <person name="Lauterbach L."/>
            <person name="Steele A.D."/>
            <person name="Gui C."/>
            <person name="Meng S."/>
            <person name="Li G."/>
            <person name="Viehrig K."/>
            <person name="Ye F."/>
            <person name="Su P."/>
            <person name="Kiefer A.F."/>
            <person name="Nichols A."/>
            <person name="Cepeda A.J."/>
            <person name="Yan W."/>
            <person name="Fan B."/>
            <person name="Jiang Y."/>
            <person name="Adhikari A."/>
            <person name="Zheng C.-J."/>
            <person name="Schuster L."/>
            <person name="Cowan T.M."/>
            <person name="Smanski M.J."/>
            <person name="Chevrette M.G."/>
            <person name="De Carvalho L.P.S."/>
            <person name="Shen B."/>
        </authorList>
    </citation>
    <scope>NUCLEOTIDE SEQUENCE [LARGE SCALE GENOMIC DNA]</scope>
    <source>
        <strain evidence="1 2">NPDC049639</strain>
    </source>
</reference>
<dbReference type="RefSeq" id="WP_398273936.1">
    <property type="nucleotide sequence ID" value="NZ_JBITLV010000001.1"/>
</dbReference>
<gene>
    <name evidence="1" type="ORF">ACIB24_01150</name>
</gene>
<dbReference type="SUPFAM" id="SSF51679">
    <property type="entry name" value="Bacterial luciferase-like"/>
    <property type="match status" value="1"/>
</dbReference>
<evidence type="ECO:0000313" key="1">
    <source>
        <dbReference type="EMBL" id="MFI7585664.1"/>
    </source>
</evidence>
<organism evidence="1 2">
    <name type="scientific">Spongisporangium articulatum</name>
    <dbReference type="NCBI Taxonomy" id="3362603"/>
    <lineage>
        <taxon>Bacteria</taxon>
        <taxon>Bacillati</taxon>
        <taxon>Actinomycetota</taxon>
        <taxon>Actinomycetes</taxon>
        <taxon>Kineosporiales</taxon>
        <taxon>Kineosporiaceae</taxon>
        <taxon>Spongisporangium</taxon>
    </lineage>
</organism>